<dbReference type="Proteomes" id="UP000464262">
    <property type="component" value="Chromosome 2"/>
</dbReference>
<dbReference type="Gene3D" id="2.30.30.40">
    <property type="entry name" value="SH3 Domains"/>
    <property type="match status" value="1"/>
</dbReference>
<dbReference type="RefSeq" id="WP_164649830.1">
    <property type="nucleotide sequence ID" value="NZ_CP047476.1"/>
</dbReference>
<dbReference type="InterPro" id="IPR014593">
    <property type="entry name" value="UCP034961_SH3_2"/>
</dbReference>
<dbReference type="AlphaFoldDB" id="A0A7Z2T619"/>
<dbReference type="InterPro" id="IPR036028">
    <property type="entry name" value="SH3-like_dom_sf"/>
</dbReference>
<name>A0A7Z2T619_9VIBR</name>
<feature type="domain" description="SH3" evidence="2">
    <location>
        <begin position="5"/>
        <end position="58"/>
    </location>
</feature>
<keyword evidence="4" id="KW-1185">Reference proteome</keyword>
<reference evidence="3 4" key="1">
    <citation type="submission" date="2020-01" db="EMBL/GenBank/DDBJ databases">
        <title>Whole genome and functional gene identification of agarase of Vibrio HN897.</title>
        <authorList>
            <person name="Liu Y."/>
            <person name="Zhao Z."/>
        </authorList>
    </citation>
    <scope>NUCLEOTIDE SEQUENCE [LARGE SCALE GENOMIC DNA]</scope>
    <source>
        <strain evidence="3 4">HN897</strain>
    </source>
</reference>
<proteinExistence type="predicted"/>
<dbReference type="EMBL" id="CP047476">
    <property type="protein sequence ID" value="QIA64930.1"/>
    <property type="molecule type" value="Genomic_DNA"/>
</dbReference>
<dbReference type="KEGG" id="vas:GT360_15295"/>
<dbReference type="Pfam" id="PF07653">
    <property type="entry name" value="SH3_2"/>
    <property type="match status" value="1"/>
</dbReference>
<evidence type="ECO:0000313" key="4">
    <source>
        <dbReference type="Proteomes" id="UP000464262"/>
    </source>
</evidence>
<dbReference type="PIRSF" id="PIRSF034961">
    <property type="entry name" value="UCP034961_SH3_2"/>
    <property type="match status" value="1"/>
</dbReference>
<accession>A0A7Z2T619</accession>
<evidence type="ECO:0000256" key="1">
    <source>
        <dbReference type="ARBA" id="ARBA00022443"/>
    </source>
</evidence>
<protein>
    <recommendedName>
        <fullName evidence="2">SH3 domain-containing protein</fullName>
    </recommendedName>
</protein>
<evidence type="ECO:0000259" key="2">
    <source>
        <dbReference type="Pfam" id="PF07653"/>
    </source>
</evidence>
<dbReference type="InterPro" id="IPR001452">
    <property type="entry name" value="SH3_domain"/>
</dbReference>
<evidence type="ECO:0000313" key="3">
    <source>
        <dbReference type="EMBL" id="QIA64930.1"/>
    </source>
</evidence>
<dbReference type="SUPFAM" id="SSF50044">
    <property type="entry name" value="SH3-domain"/>
    <property type="match status" value="2"/>
</dbReference>
<keyword evidence="1" id="KW-0728">SH3 domain</keyword>
<gene>
    <name evidence="3" type="ORF">GT360_15295</name>
</gene>
<sequence length="115" mass="13270">MMYTVVKSYSDAPESPIEVRKGEELQFVEESDPDGNWPNWVFCRGAEKEGWVPKQILEFGQFKVHVLQDYCAREHTLAVGEVLLKEYELNGWIWCQKIEGSKESGWAPLNHLAIV</sequence>
<organism evidence="3 4">
    <name type="scientific">Vibrio astriarenae</name>
    <dbReference type="NCBI Taxonomy" id="1481923"/>
    <lineage>
        <taxon>Bacteria</taxon>
        <taxon>Pseudomonadati</taxon>
        <taxon>Pseudomonadota</taxon>
        <taxon>Gammaproteobacteria</taxon>
        <taxon>Vibrionales</taxon>
        <taxon>Vibrionaceae</taxon>
        <taxon>Vibrio</taxon>
    </lineage>
</organism>